<evidence type="ECO:0000313" key="1">
    <source>
        <dbReference type="EMBL" id="PKU29796.1"/>
    </source>
</evidence>
<dbReference type="SUPFAM" id="SSF55486">
    <property type="entry name" value="Metalloproteases ('zincins'), catalytic domain"/>
    <property type="match status" value="1"/>
</dbReference>
<evidence type="ECO:0000313" key="2">
    <source>
        <dbReference type="Proteomes" id="UP000233556"/>
    </source>
</evidence>
<organism evidence="1 2">
    <name type="scientific">Limosa lapponica baueri</name>
    <dbReference type="NCBI Taxonomy" id="1758121"/>
    <lineage>
        <taxon>Eukaryota</taxon>
        <taxon>Metazoa</taxon>
        <taxon>Chordata</taxon>
        <taxon>Craniata</taxon>
        <taxon>Vertebrata</taxon>
        <taxon>Euteleostomi</taxon>
        <taxon>Archelosauria</taxon>
        <taxon>Archosauria</taxon>
        <taxon>Dinosauria</taxon>
        <taxon>Saurischia</taxon>
        <taxon>Theropoda</taxon>
        <taxon>Coelurosauria</taxon>
        <taxon>Aves</taxon>
        <taxon>Neognathae</taxon>
        <taxon>Neoaves</taxon>
        <taxon>Charadriiformes</taxon>
        <taxon>Scolopacidae</taxon>
        <taxon>Limosa</taxon>
    </lineage>
</organism>
<name>A0A2I0T7N9_LIMLA</name>
<sequence>MLLEGNGKNLFSSSDEKPWKGRHWWLRTLKPSPLKPSGNHSQRGQLPLKRSVSTERYVETLVVADKMMVGYHGRRDIEQYILAIMNISKTFWVKNLDTPLLLMSSDALEPAGTLCCIGEALQER</sequence>
<gene>
    <name evidence="1" type="ORF">llap_19900</name>
</gene>
<protein>
    <submittedName>
        <fullName evidence="1">Uncharacterized protein</fullName>
    </submittedName>
</protein>
<reference evidence="2" key="1">
    <citation type="submission" date="2017-11" db="EMBL/GenBank/DDBJ databases">
        <authorList>
            <person name="Lima N.C."/>
            <person name="Parody-Merino A.M."/>
            <person name="Battley P.F."/>
            <person name="Fidler A.E."/>
            <person name="Prosdocimi F."/>
        </authorList>
    </citation>
    <scope>NUCLEOTIDE SEQUENCE [LARGE SCALE GENOMIC DNA]</scope>
</reference>
<dbReference type="Gene3D" id="3.40.390.10">
    <property type="entry name" value="Collagenase (Catalytic Domain)"/>
    <property type="match status" value="1"/>
</dbReference>
<accession>A0A2I0T7N9</accession>
<dbReference type="Proteomes" id="UP000233556">
    <property type="component" value="Unassembled WGS sequence"/>
</dbReference>
<dbReference type="EMBL" id="KZ516187">
    <property type="protein sequence ID" value="PKU29796.1"/>
    <property type="molecule type" value="Genomic_DNA"/>
</dbReference>
<proteinExistence type="predicted"/>
<dbReference type="AlphaFoldDB" id="A0A2I0T7N9"/>
<dbReference type="GO" id="GO:0008237">
    <property type="term" value="F:metallopeptidase activity"/>
    <property type="evidence" value="ECO:0007669"/>
    <property type="project" value="InterPro"/>
</dbReference>
<dbReference type="InterPro" id="IPR024079">
    <property type="entry name" value="MetalloPept_cat_dom_sf"/>
</dbReference>
<reference evidence="2" key="2">
    <citation type="submission" date="2017-12" db="EMBL/GenBank/DDBJ databases">
        <title>Genome sequence of the Bar-tailed Godwit (Limosa lapponica baueri).</title>
        <authorList>
            <person name="Lima N.C.B."/>
            <person name="Parody-Merino A.M."/>
            <person name="Battley P.F."/>
            <person name="Fidler A.E."/>
            <person name="Prosdocimi F."/>
        </authorList>
    </citation>
    <scope>NUCLEOTIDE SEQUENCE [LARGE SCALE GENOMIC DNA]</scope>
</reference>
<keyword evidence="2" id="KW-1185">Reference proteome</keyword>
<dbReference type="OrthoDB" id="10035764at2759"/>